<dbReference type="SUPFAM" id="SSF53474">
    <property type="entry name" value="alpha/beta-Hydrolases"/>
    <property type="match status" value="2"/>
</dbReference>
<feature type="domain" description="AB hydrolase-1" evidence="1">
    <location>
        <begin position="108"/>
        <end position="352"/>
    </location>
</feature>
<evidence type="ECO:0000259" key="1">
    <source>
        <dbReference type="Pfam" id="PF12697"/>
    </source>
</evidence>
<organism evidence="2 3">
    <name type="scientific">Turnera subulata</name>
    <dbReference type="NCBI Taxonomy" id="218843"/>
    <lineage>
        <taxon>Eukaryota</taxon>
        <taxon>Viridiplantae</taxon>
        <taxon>Streptophyta</taxon>
        <taxon>Embryophyta</taxon>
        <taxon>Tracheophyta</taxon>
        <taxon>Spermatophyta</taxon>
        <taxon>Magnoliopsida</taxon>
        <taxon>eudicotyledons</taxon>
        <taxon>Gunneridae</taxon>
        <taxon>Pentapetalae</taxon>
        <taxon>rosids</taxon>
        <taxon>fabids</taxon>
        <taxon>Malpighiales</taxon>
        <taxon>Passifloraceae</taxon>
        <taxon>Turnera</taxon>
    </lineage>
</organism>
<dbReference type="InterPro" id="IPR000073">
    <property type="entry name" value="AB_hydrolase_1"/>
</dbReference>
<gene>
    <name evidence="2" type="ORF">Tsubulata_031015</name>
</gene>
<feature type="domain" description="AB hydrolase-1" evidence="1">
    <location>
        <begin position="485"/>
        <end position="719"/>
    </location>
</feature>
<dbReference type="Pfam" id="PF12697">
    <property type="entry name" value="Abhydrolase_6"/>
    <property type="match status" value="2"/>
</dbReference>
<dbReference type="FunFam" id="3.40.50.1820:FF:000270">
    <property type="entry name" value="Alpha/beta-Hydrolases superfamily protein"/>
    <property type="match status" value="2"/>
</dbReference>
<sequence>MTAIERSSAIVMDMLKRIAVVSLIGLLAWAYQAIHPPAPQICGTLGGPPITAPRIKLRDGRHLAYKEHGVSKATAKFKIVYIHSFTSYRKDVITMSVVNLPKEFVQELGVYFVSFDRPGYGESDPDPKRTPKSLALDVEELADSLGLGSKFYVMGFSMGGQAVWGCLKYIPHRLAGAALIAPVVNYWWPGFPANLSTEAYYLQHPADQWTLRVAHYAPWLTYWWNTQKWFPSSGVITGAPEVFSRQDLELLSQDPERQKRNPLATPQGEFESLHRDLRVGFGTWEFDPMDIENLFPNQEGSVHLWQGDEDRMVPVILQRYIVQRLPWIHYHELPGSGHMLPFLPQMNRRIVKALLLGENREVCFELLSNSKDFFRSFTAIERSSAIVTDMFKRIATVLLIGLLAWAYQAIHPPAPKICGTPGGPPITAPRIKLRDGRHLAYMEHGVSKETAKFKIVYIHSFLSCRNDVLTLSALNLPEEFVQELGVYIVSFDRPGYGESDPDPKRTPKSLALDVEELADSLGLGSKFYVMGFSMGGQAVWGCLKYIPRRLAGAALIAPAVNYWWPGFPANLSTEAYSLQHPADQWALRVAHYAPWLTYWWNTQKWFRSSGVITGPPEVFSRQDLELLSQDPERRKPRPLVTSQGEFESLHRDLMVGFGKWEFDPIMDIENPFPNQEGSVHLWQGDEDRLVPVSLQRYIVQRLPWIRYNELPGSGHMLPYIPQISRRIVKALLLGEK</sequence>
<keyword evidence="3" id="KW-1185">Reference proteome</keyword>
<dbReference type="Proteomes" id="UP001141552">
    <property type="component" value="Unassembled WGS sequence"/>
</dbReference>
<evidence type="ECO:0000313" key="3">
    <source>
        <dbReference type="Proteomes" id="UP001141552"/>
    </source>
</evidence>
<reference evidence="2" key="2">
    <citation type="journal article" date="2023" name="Plants (Basel)">
        <title>Annotation of the Turnera subulata (Passifloraceae) Draft Genome Reveals the S-Locus Evolved after the Divergence of Turneroideae from Passifloroideae in a Stepwise Manner.</title>
        <authorList>
            <person name="Henning P.M."/>
            <person name="Roalson E.H."/>
            <person name="Mir W."/>
            <person name="McCubbin A.G."/>
            <person name="Shore J.S."/>
        </authorList>
    </citation>
    <scope>NUCLEOTIDE SEQUENCE</scope>
    <source>
        <strain evidence="2">F60SS</strain>
    </source>
</reference>
<dbReference type="InterPro" id="IPR029058">
    <property type="entry name" value="AB_hydrolase_fold"/>
</dbReference>
<dbReference type="PANTHER" id="PTHR45763">
    <property type="entry name" value="HYDROLASE, ALPHA/BETA FOLD FAMILY PROTEIN, EXPRESSED-RELATED"/>
    <property type="match status" value="1"/>
</dbReference>
<name>A0A9Q0FHV7_9ROSI</name>
<protein>
    <recommendedName>
        <fullName evidence="1">AB hydrolase-1 domain-containing protein</fullName>
    </recommendedName>
</protein>
<reference evidence="2" key="1">
    <citation type="submission" date="2022-02" db="EMBL/GenBank/DDBJ databases">
        <authorList>
            <person name="Henning P.M."/>
            <person name="McCubbin A.G."/>
            <person name="Shore J.S."/>
        </authorList>
    </citation>
    <scope>NUCLEOTIDE SEQUENCE</scope>
    <source>
        <strain evidence="2">F60SS</strain>
        <tissue evidence="2">Leaves</tissue>
    </source>
</reference>
<proteinExistence type="predicted"/>
<dbReference type="Gene3D" id="3.40.50.1820">
    <property type="entry name" value="alpha/beta hydrolase"/>
    <property type="match status" value="2"/>
</dbReference>
<dbReference type="EMBL" id="JAKUCV010005293">
    <property type="protein sequence ID" value="KAJ4831743.1"/>
    <property type="molecule type" value="Genomic_DNA"/>
</dbReference>
<comment type="caution">
    <text evidence="2">The sequence shown here is derived from an EMBL/GenBank/DDBJ whole genome shotgun (WGS) entry which is preliminary data.</text>
</comment>
<dbReference type="OrthoDB" id="294702at2759"/>
<accession>A0A9Q0FHV7</accession>
<dbReference type="PANTHER" id="PTHR45763:SF61">
    <property type="entry name" value="AB HYDROLASE-1 DOMAIN-CONTAINING PROTEIN"/>
    <property type="match status" value="1"/>
</dbReference>
<dbReference type="AlphaFoldDB" id="A0A9Q0FHV7"/>
<evidence type="ECO:0000313" key="2">
    <source>
        <dbReference type="EMBL" id="KAJ4831743.1"/>
    </source>
</evidence>